<keyword evidence="2" id="KW-1185">Reference proteome</keyword>
<evidence type="ECO:0000313" key="1">
    <source>
        <dbReference type="EMBL" id="KAF6035418.1"/>
    </source>
</evidence>
<reference evidence="1" key="1">
    <citation type="submission" date="2020-06" db="EMBL/GenBank/DDBJ databases">
        <title>Draft genome of Bugula neritina, a colonial animal packing powerful symbionts and potential medicines.</title>
        <authorList>
            <person name="Rayko M."/>
        </authorList>
    </citation>
    <scope>NUCLEOTIDE SEQUENCE [LARGE SCALE GENOMIC DNA]</scope>
    <source>
        <strain evidence="1">Kwan_BN1</strain>
    </source>
</reference>
<dbReference type="EMBL" id="VXIV02000880">
    <property type="protein sequence ID" value="KAF6035418.1"/>
    <property type="molecule type" value="Genomic_DNA"/>
</dbReference>
<name>A0A7J7KCT3_BUGNE</name>
<dbReference type="AlphaFoldDB" id="A0A7J7KCT3"/>
<protein>
    <submittedName>
        <fullName evidence="1">Uncharacterized protein</fullName>
    </submittedName>
</protein>
<evidence type="ECO:0000313" key="2">
    <source>
        <dbReference type="Proteomes" id="UP000593567"/>
    </source>
</evidence>
<comment type="caution">
    <text evidence="1">The sequence shown here is derived from an EMBL/GenBank/DDBJ whole genome shotgun (WGS) entry which is preliminary data.</text>
</comment>
<proteinExistence type="predicted"/>
<gene>
    <name evidence="1" type="ORF">EB796_006268</name>
</gene>
<accession>A0A7J7KCT3</accession>
<organism evidence="1 2">
    <name type="scientific">Bugula neritina</name>
    <name type="common">Brown bryozoan</name>
    <name type="synonym">Sertularia neritina</name>
    <dbReference type="NCBI Taxonomy" id="10212"/>
    <lineage>
        <taxon>Eukaryota</taxon>
        <taxon>Metazoa</taxon>
        <taxon>Spiralia</taxon>
        <taxon>Lophotrochozoa</taxon>
        <taxon>Bryozoa</taxon>
        <taxon>Gymnolaemata</taxon>
        <taxon>Cheilostomatida</taxon>
        <taxon>Flustrina</taxon>
        <taxon>Buguloidea</taxon>
        <taxon>Bugulidae</taxon>
        <taxon>Bugula</taxon>
    </lineage>
</organism>
<dbReference type="Proteomes" id="UP000593567">
    <property type="component" value="Unassembled WGS sequence"/>
</dbReference>
<sequence length="111" mass="12551">MAVSDRYVAVDHPDAEQLIIYDFITKQKETIHPDVCLVGLYFLPDGHLLGVGGDKLIKYKVDCGKLTTVWTCDEVADRYIICTDFYKVSTRNLKLFYIISPKGSTSSLKNN</sequence>